<proteinExistence type="predicted"/>
<protein>
    <submittedName>
        <fullName evidence="5">Glucitol operon repressor</fullName>
    </submittedName>
</protein>
<dbReference type="OrthoDB" id="9797223at2"/>
<dbReference type="PROSITE" id="PS00894">
    <property type="entry name" value="HTH_DEOR_1"/>
    <property type="match status" value="1"/>
</dbReference>
<dbReference type="SMART" id="SM00420">
    <property type="entry name" value="HTH_DEOR"/>
    <property type="match status" value="1"/>
</dbReference>
<dbReference type="Pfam" id="PF00455">
    <property type="entry name" value="DeoRC"/>
    <property type="match status" value="1"/>
</dbReference>
<evidence type="ECO:0000256" key="1">
    <source>
        <dbReference type="ARBA" id="ARBA00023015"/>
    </source>
</evidence>
<name>A0A1S8TJH8_9CLOT</name>
<dbReference type="Pfam" id="PF08220">
    <property type="entry name" value="HTH_DeoR"/>
    <property type="match status" value="1"/>
</dbReference>
<dbReference type="EMBL" id="LZZM01000143">
    <property type="protein sequence ID" value="OOM77742.1"/>
    <property type="molecule type" value="Genomic_DNA"/>
</dbReference>
<reference evidence="5 6" key="1">
    <citation type="submission" date="2016-05" db="EMBL/GenBank/DDBJ databases">
        <title>Microbial solvent formation.</title>
        <authorList>
            <person name="Poehlein A."/>
            <person name="Montoya Solano J.D."/>
            <person name="Flitsch S."/>
            <person name="Krabben P."/>
            <person name="Duerre P."/>
            <person name="Daniel R."/>
        </authorList>
    </citation>
    <scope>NUCLEOTIDE SEQUENCE [LARGE SCALE GENOMIC DNA]</scope>
    <source>
        <strain evidence="5 6">DSM 2619</strain>
    </source>
</reference>
<dbReference type="InterPro" id="IPR037171">
    <property type="entry name" value="NagB/RpiA_transferase-like"/>
</dbReference>
<dbReference type="SUPFAM" id="SSF100950">
    <property type="entry name" value="NagB/RpiA/CoA transferase-like"/>
    <property type="match status" value="1"/>
</dbReference>
<dbReference type="SUPFAM" id="SSF46785">
    <property type="entry name" value="Winged helix' DNA-binding domain"/>
    <property type="match status" value="1"/>
</dbReference>
<dbReference type="SMART" id="SM01134">
    <property type="entry name" value="DeoRC"/>
    <property type="match status" value="1"/>
</dbReference>
<dbReference type="PRINTS" id="PR00037">
    <property type="entry name" value="HTHLACR"/>
</dbReference>
<dbReference type="InterPro" id="IPR018356">
    <property type="entry name" value="Tscrpt_reg_HTH_DeoR_CS"/>
</dbReference>
<dbReference type="InterPro" id="IPR011991">
    <property type="entry name" value="ArsR-like_HTH"/>
</dbReference>
<keyword evidence="1" id="KW-0805">Transcription regulation</keyword>
<dbReference type="Gene3D" id="1.10.10.10">
    <property type="entry name" value="Winged helix-like DNA-binding domain superfamily/Winged helix DNA-binding domain"/>
    <property type="match status" value="1"/>
</dbReference>
<dbReference type="InterPro" id="IPR014036">
    <property type="entry name" value="DeoR-like_C"/>
</dbReference>
<evidence type="ECO:0000313" key="5">
    <source>
        <dbReference type="EMBL" id="OOM77742.1"/>
    </source>
</evidence>
<dbReference type="GO" id="GO:0003677">
    <property type="term" value="F:DNA binding"/>
    <property type="evidence" value="ECO:0007669"/>
    <property type="project" value="UniProtKB-KW"/>
</dbReference>
<accession>A0A1S8TJH8</accession>
<keyword evidence="3" id="KW-0804">Transcription</keyword>
<dbReference type="AlphaFoldDB" id="A0A1S8TJH8"/>
<sequence>MKKAQGIVAKRRDKILDYISKNESINTNELAEKLNISPLTLRRDLQSLDDEGLIIRYYGGAKLATDIDFDVKNDSEENAVDSIYNKKKHIIAKYAADLINDGDTIFINSSSTALLILDYLENKRVYVVTNNGKALQSPIGSNVELVLTGGQVYERKQSLIGEFATYILSKITADKCFLGVSGIACDSGISTSVLQETLINHEMLNRCNGHVYVLADSSKVGRHHNFSSGDIDEISHLITDSDISEADINEFKDKGVTVIPLEYK</sequence>
<evidence type="ECO:0000259" key="4">
    <source>
        <dbReference type="PROSITE" id="PS51000"/>
    </source>
</evidence>
<dbReference type="GO" id="GO:0003700">
    <property type="term" value="F:DNA-binding transcription factor activity"/>
    <property type="evidence" value="ECO:0007669"/>
    <property type="project" value="InterPro"/>
</dbReference>
<dbReference type="InterPro" id="IPR050313">
    <property type="entry name" value="Carb_Metab_HTH_regulators"/>
</dbReference>
<evidence type="ECO:0000256" key="2">
    <source>
        <dbReference type="ARBA" id="ARBA00023125"/>
    </source>
</evidence>
<dbReference type="InterPro" id="IPR036388">
    <property type="entry name" value="WH-like_DNA-bd_sf"/>
</dbReference>
<keyword evidence="6" id="KW-1185">Reference proteome</keyword>
<dbReference type="InterPro" id="IPR001034">
    <property type="entry name" value="DeoR_HTH"/>
</dbReference>
<organism evidence="5 6">
    <name type="scientific">Clostridium puniceum</name>
    <dbReference type="NCBI Taxonomy" id="29367"/>
    <lineage>
        <taxon>Bacteria</taxon>
        <taxon>Bacillati</taxon>
        <taxon>Bacillota</taxon>
        <taxon>Clostridia</taxon>
        <taxon>Eubacteriales</taxon>
        <taxon>Clostridiaceae</taxon>
        <taxon>Clostridium</taxon>
    </lineage>
</organism>
<keyword evidence="2" id="KW-0238">DNA-binding</keyword>
<evidence type="ECO:0000313" key="6">
    <source>
        <dbReference type="Proteomes" id="UP000190890"/>
    </source>
</evidence>
<dbReference type="STRING" id="29367.CLPUN_21770"/>
<dbReference type="RefSeq" id="WP_077847324.1">
    <property type="nucleotide sequence ID" value="NZ_LZZM01000143.1"/>
</dbReference>
<comment type="caution">
    <text evidence="5">The sequence shown here is derived from an EMBL/GenBank/DDBJ whole genome shotgun (WGS) entry which is preliminary data.</text>
</comment>
<dbReference type="PANTHER" id="PTHR30363">
    <property type="entry name" value="HTH-TYPE TRANSCRIPTIONAL REGULATOR SRLR-RELATED"/>
    <property type="match status" value="1"/>
</dbReference>
<feature type="domain" description="HTH deoR-type" evidence="4">
    <location>
        <begin position="8"/>
        <end position="63"/>
    </location>
</feature>
<gene>
    <name evidence="5" type="primary">srlR_2</name>
    <name evidence="5" type="ORF">CLPUN_21770</name>
</gene>
<dbReference type="CDD" id="cd00090">
    <property type="entry name" value="HTH_ARSR"/>
    <property type="match status" value="1"/>
</dbReference>
<dbReference type="Proteomes" id="UP000190890">
    <property type="component" value="Unassembled WGS sequence"/>
</dbReference>
<dbReference type="PANTHER" id="PTHR30363:SF44">
    <property type="entry name" value="AGA OPERON TRANSCRIPTIONAL REPRESSOR-RELATED"/>
    <property type="match status" value="1"/>
</dbReference>
<dbReference type="PROSITE" id="PS51000">
    <property type="entry name" value="HTH_DEOR_2"/>
    <property type="match status" value="1"/>
</dbReference>
<dbReference type="InterPro" id="IPR036390">
    <property type="entry name" value="WH_DNA-bd_sf"/>
</dbReference>
<dbReference type="Gene3D" id="3.40.50.1360">
    <property type="match status" value="1"/>
</dbReference>
<evidence type="ECO:0000256" key="3">
    <source>
        <dbReference type="ARBA" id="ARBA00023163"/>
    </source>
</evidence>